<dbReference type="STRING" id="1081109.A0A167VNR5"/>
<dbReference type="InterPro" id="IPR027417">
    <property type="entry name" value="P-loop_NTPase"/>
</dbReference>
<reference evidence="3 4" key="1">
    <citation type="journal article" date="2016" name="Genome Biol. Evol.">
        <title>Divergent and convergent evolution of fungal pathogenicity.</title>
        <authorList>
            <person name="Shang Y."/>
            <person name="Xiao G."/>
            <person name="Zheng P."/>
            <person name="Cen K."/>
            <person name="Zhan S."/>
            <person name="Wang C."/>
        </authorList>
    </citation>
    <scope>NUCLEOTIDE SEQUENCE [LARGE SCALE GENOMIC DNA]</scope>
    <source>
        <strain evidence="3 4">RCEF 2490</strain>
    </source>
</reference>
<dbReference type="GO" id="GO:0003824">
    <property type="term" value="F:catalytic activity"/>
    <property type="evidence" value="ECO:0007669"/>
    <property type="project" value="InterPro"/>
</dbReference>
<dbReference type="InterPro" id="IPR000845">
    <property type="entry name" value="Nucleoside_phosphorylase_d"/>
</dbReference>
<dbReference type="Pfam" id="PF01048">
    <property type="entry name" value="PNP_UDP_1"/>
    <property type="match status" value="1"/>
</dbReference>
<evidence type="ECO:0000313" key="4">
    <source>
        <dbReference type="Proteomes" id="UP000078544"/>
    </source>
</evidence>
<organism evidence="3 4">
    <name type="scientific">Moelleriella libera RCEF 2490</name>
    <dbReference type="NCBI Taxonomy" id="1081109"/>
    <lineage>
        <taxon>Eukaryota</taxon>
        <taxon>Fungi</taxon>
        <taxon>Dikarya</taxon>
        <taxon>Ascomycota</taxon>
        <taxon>Pezizomycotina</taxon>
        <taxon>Sordariomycetes</taxon>
        <taxon>Hypocreomycetidae</taxon>
        <taxon>Hypocreales</taxon>
        <taxon>Clavicipitaceae</taxon>
        <taxon>Moelleriella</taxon>
    </lineage>
</organism>
<dbReference type="Gene3D" id="3.40.50.300">
    <property type="entry name" value="P-loop containing nucleotide triphosphate hydrolases"/>
    <property type="match status" value="1"/>
</dbReference>
<dbReference type="EMBL" id="AZGY01000034">
    <property type="protein sequence ID" value="KZZ87795.1"/>
    <property type="molecule type" value="Genomic_DNA"/>
</dbReference>
<evidence type="ECO:0000313" key="3">
    <source>
        <dbReference type="EMBL" id="KZZ87795.1"/>
    </source>
</evidence>
<dbReference type="SUPFAM" id="SSF53167">
    <property type="entry name" value="Purine and uridine phosphorylases"/>
    <property type="match status" value="1"/>
</dbReference>
<dbReference type="GO" id="GO:0009116">
    <property type="term" value="P:nucleoside metabolic process"/>
    <property type="evidence" value="ECO:0007669"/>
    <property type="project" value="InterPro"/>
</dbReference>
<name>A0A167VNR5_9HYPO</name>
<accession>A0A167VNR5</accession>
<dbReference type="AlphaFoldDB" id="A0A167VNR5"/>
<keyword evidence="4" id="KW-1185">Reference proteome</keyword>
<dbReference type="PANTHER" id="PTHR46082">
    <property type="entry name" value="ATP/GTP-BINDING PROTEIN-RELATED"/>
    <property type="match status" value="1"/>
</dbReference>
<dbReference type="SUPFAM" id="SSF52540">
    <property type="entry name" value="P-loop containing nucleoside triphosphate hydrolases"/>
    <property type="match status" value="1"/>
</dbReference>
<dbReference type="OrthoDB" id="626167at2759"/>
<dbReference type="Proteomes" id="UP000078544">
    <property type="component" value="Unassembled WGS sequence"/>
</dbReference>
<evidence type="ECO:0000256" key="1">
    <source>
        <dbReference type="SAM" id="MobiDB-lite"/>
    </source>
</evidence>
<proteinExistence type="predicted"/>
<comment type="caution">
    <text evidence="3">The sequence shown here is derived from an EMBL/GenBank/DDBJ whole genome shotgun (WGS) entry which is preliminary data.</text>
</comment>
<feature type="region of interest" description="Disordered" evidence="1">
    <location>
        <begin position="330"/>
        <end position="354"/>
    </location>
</feature>
<dbReference type="Gene3D" id="3.40.50.1580">
    <property type="entry name" value="Nucleoside phosphorylase domain"/>
    <property type="match status" value="1"/>
</dbReference>
<dbReference type="InterPro" id="IPR053137">
    <property type="entry name" value="NLR-like"/>
</dbReference>
<dbReference type="InterPro" id="IPR035994">
    <property type="entry name" value="Nucleoside_phosphorylase_sf"/>
</dbReference>
<evidence type="ECO:0000259" key="2">
    <source>
        <dbReference type="Pfam" id="PF01048"/>
    </source>
</evidence>
<protein>
    <submittedName>
        <fullName evidence="3">Nucleoside phosphorylase domain protein</fullName>
    </submittedName>
</protein>
<dbReference type="PANTHER" id="PTHR46082:SF6">
    <property type="entry name" value="AAA+ ATPASE DOMAIN-CONTAINING PROTEIN-RELATED"/>
    <property type="match status" value="1"/>
</dbReference>
<gene>
    <name evidence="3" type="ORF">AAL_08298</name>
</gene>
<sequence>MLPPTSRGEFEIAILCALALEHDAVELLFDERWDDDGDRFKKSFNDPNAYSTGRIGKHNVVLALTRLGKVNAATAAASLRSSYWNLSIVLLVGICGGSPRNGDEEILLGDVVLGTPAVLQYDLGKQYPNGFRLRGEKLRNTNSNLCNFQLQSRARSSARYTYPGTMEDKLFKSNYWHKHHRNISYICEECHESENSVCERALSLPCDELGCDETHLQPRERLTARRILEQSASNNEETQNPIIHIGEIASADTVMKSGEDRDVLTKSYGVIAFEMEGAGIIEAVPSIVVKGVCDYADSHKNRNWQDFAAATAAAATKALLERYIATDQSSTTTAQKLQPRQPTSPVDVATNGSRDSAAGKAPLAHFMVPFGRNENFVGREIILEKVIGRVWPGKNTDSCQRTVIEGLGGVGKTQLALETVYRIRERHPECSIFWVPAVDESSFENAYRAAGKQLEISGIDDKEANVKTLVKNALNNKSNGSWVMVIDNADDTELLFDVIKLEDCLPSGHQGSILFTT</sequence>
<feature type="domain" description="Nucleoside phosphorylase" evidence="2">
    <location>
        <begin position="12"/>
        <end position="127"/>
    </location>
</feature>